<dbReference type="PANTHER" id="PTHR37525:SF1">
    <property type="entry name" value="UPF0175 PROTEIN SSL1255"/>
    <property type="match status" value="1"/>
</dbReference>
<proteinExistence type="inferred from homology"/>
<accession>A0ABR8EF26</accession>
<dbReference type="Pfam" id="PF03683">
    <property type="entry name" value="UPF0175"/>
    <property type="match status" value="1"/>
</dbReference>
<reference evidence="2 3" key="1">
    <citation type="journal article" date="2020" name="ISME J.">
        <title>Comparative genomics reveals insights into cyanobacterial evolution and habitat adaptation.</title>
        <authorList>
            <person name="Chen M.Y."/>
            <person name="Teng W.K."/>
            <person name="Zhao L."/>
            <person name="Hu C.X."/>
            <person name="Zhou Y.K."/>
            <person name="Han B.P."/>
            <person name="Song L.R."/>
            <person name="Shu W.S."/>
        </authorList>
    </citation>
    <scope>NUCLEOTIDE SEQUENCE [LARGE SCALE GENOMIC DNA]</scope>
    <source>
        <strain evidence="2 3">FACHB-1370</strain>
    </source>
</reference>
<keyword evidence="3" id="KW-1185">Reference proteome</keyword>
<protein>
    <submittedName>
        <fullName evidence="2">UPF0175 family protein</fullName>
    </submittedName>
</protein>
<evidence type="ECO:0000313" key="2">
    <source>
        <dbReference type="EMBL" id="MBD2544216.1"/>
    </source>
</evidence>
<dbReference type="PANTHER" id="PTHR37525">
    <property type="entry name" value="UPF0175 PROTEIN SSL1255"/>
    <property type="match status" value="1"/>
</dbReference>
<sequence>MNTIELKVNLPPGLSEDEAKLLLAIKLYEVGKVSLGKAAKLAGYSKRSFIEILGKYRVTVFAYSPEELREKVGL</sequence>
<gene>
    <name evidence="2" type="ORF">H6G72_10220</name>
</gene>
<comment type="similarity">
    <text evidence="1">Belongs to the UPF0175 family.</text>
</comment>
<dbReference type="Proteomes" id="UP000641954">
    <property type="component" value="Unassembled WGS sequence"/>
</dbReference>
<comment type="caution">
    <text evidence="2">The sequence shown here is derived from an EMBL/GenBank/DDBJ whole genome shotgun (WGS) entry which is preliminary data.</text>
</comment>
<dbReference type="EMBL" id="JACJSK010000011">
    <property type="protein sequence ID" value="MBD2544216.1"/>
    <property type="molecule type" value="Genomic_DNA"/>
</dbReference>
<dbReference type="InterPro" id="IPR005368">
    <property type="entry name" value="UPF0175"/>
</dbReference>
<dbReference type="InterPro" id="IPR052264">
    <property type="entry name" value="UPF0175_domain"/>
</dbReference>
<evidence type="ECO:0000313" key="3">
    <source>
        <dbReference type="Proteomes" id="UP000641954"/>
    </source>
</evidence>
<evidence type="ECO:0000256" key="1">
    <source>
        <dbReference type="ARBA" id="ARBA00005651"/>
    </source>
</evidence>
<name>A0ABR8EF26_9CYAN</name>
<organism evidence="2 3">
    <name type="scientific">Planktothricoides raciborskii FACHB-1370</name>
    <dbReference type="NCBI Taxonomy" id="2949576"/>
    <lineage>
        <taxon>Bacteria</taxon>
        <taxon>Bacillati</taxon>
        <taxon>Cyanobacteriota</taxon>
        <taxon>Cyanophyceae</taxon>
        <taxon>Oscillatoriophycideae</taxon>
        <taxon>Oscillatoriales</taxon>
        <taxon>Oscillatoriaceae</taxon>
        <taxon>Planktothricoides</taxon>
    </lineage>
</organism>